<dbReference type="Gene3D" id="3.40.50.880">
    <property type="match status" value="1"/>
</dbReference>
<evidence type="ECO:0000313" key="5">
    <source>
        <dbReference type="EMBL" id="PTP14011.1"/>
    </source>
</evidence>
<dbReference type="InterPro" id="IPR029062">
    <property type="entry name" value="Class_I_gatase-like"/>
</dbReference>
<dbReference type="EMBL" id="PIGA01000047">
    <property type="protein sequence ID" value="PTP14011.1"/>
    <property type="molecule type" value="Genomic_DNA"/>
</dbReference>
<dbReference type="InterPro" id="IPR018060">
    <property type="entry name" value="HTH_AraC"/>
</dbReference>
<dbReference type="SMART" id="SM00342">
    <property type="entry name" value="HTH_ARAC"/>
    <property type="match status" value="1"/>
</dbReference>
<name>A0A2T5E3V1_VIBSP</name>
<organism evidence="5 6">
    <name type="scientific">Vibrio splendidus</name>
    <dbReference type="NCBI Taxonomy" id="29497"/>
    <lineage>
        <taxon>Bacteria</taxon>
        <taxon>Pseudomonadati</taxon>
        <taxon>Pseudomonadota</taxon>
        <taxon>Gammaproteobacteria</taxon>
        <taxon>Vibrionales</taxon>
        <taxon>Vibrionaceae</taxon>
        <taxon>Vibrio</taxon>
    </lineage>
</organism>
<gene>
    <name evidence="5" type="ORF">CWO36_21610</name>
</gene>
<feature type="domain" description="HTH araC/xylS-type" evidence="4">
    <location>
        <begin position="221"/>
        <end position="319"/>
    </location>
</feature>
<dbReference type="PANTHER" id="PTHR43280">
    <property type="entry name" value="ARAC-FAMILY TRANSCRIPTIONAL REGULATOR"/>
    <property type="match status" value="1"/>
</dbReference>
<dbReference type="PRINTS" id="PR00032">
    <property type="entry name" value="HTHARAC"/>
</dbReference>
<accession>A0A2T5E3V1</accession>
<evidence type="ECO:0000313" key="6">
    <source>
        <dbReference type="Proteomes" id="UP000244080"/>
    </source>
</evidence>
<evidence type="ECO:0000256" key="3">
    <source>
        <dbReference type="ARBA" id="ARBA00023163"/>
    </source>
</evidence>
<dbReference type="GO" id="GO:0043565">
    <property type="term" value="F:sequence-specific DNA binding"/>
    <property type="evidence" value="ECO:0007669"/>
    <property type="project" value="InterPro"/>
</dbReference>
<protein>
    <submittedName>
        <fullName evidence="5">AraC family transcriptional regulator</fullName>
    </submittedName>
</protein>
<proteinExistence type="predicted"/>
<dbReference type="Gene3D" id="1.10.10.60">
    <property type="entry name" value="Homeodomain-like"/>
    <property type="match status" value="2"/>
</dbReference>
<reference evidence="5 6" key="1">
    <citation type="submission" date="2017-11" db="EMBL/GenBank/DDBJ databases">
        <title>Population delineation of vibrios coincides with oyster pathogenicity.</title>
        <authorList>
            <person name="Bruto M."/>
            <person name="Labreuche Y."/>
            <person name="James A."/>
            <person name="Piel D."/>
            <person name="Chenivesse S."/>
            <person name="Petton B."/>
            <person name="Polz M.F."/>
            <person name="Le Roux F."/>
        </authorList>
    </citation>
    <scope>NUCLEOTIDE SEQUENCE [LARGE SCALE GENOMIC DNA]</scope>
    <source>
        <strain evidence="5 6">1F_55</strain>
    </source>
</reference>
<dbReference type="Proteomes" id="UP000244080">
    <property type="component" value="Unassembled WGS sequence"/>
</dbReference>
<dbReference type="SUPFAM" id="SSF52317">
    <property type="entry name" value="Class I glutamine amidotransferase-like"/>
    <property type="match status" value="1"/>
</dbReference>
<dbReference type="InterPro" id="IPR018062">
    <property type="entry name" value="HTH_AraC-typ_CS"/>
</dbReference>
<dbReference type="PANTHER" id="PTHR43280:SF28">
    <property type="entry name" value="HTH-TYPE TRANSCRIPTIONAL ACTIVATOR RHAS"/>
    <property type="match status" value="1"/>
</dbReference>
<dbReference type="InterPro" id="IPR020449">
    <property type="entry name" value="Tscrpt_reg_AraC-type_HTH"/>
</dbReference>
<dbReference type="InterPro" id="IPR002818">
    <property type="entry name" value="DJ-1/PfpI"/>
</dbReference>
<keyword evidence="2" id="KW-0238">DNA-binding</keyword>
<evidence type="ECO:0000256" key="2">
    <source>
        <dbReference type="ARBA" id="ARBA00023125"/>
    </source>
</evidence>
<comment type="caution">
    <text evidence="5">The sequence shown here is derived from an EMBL/GenBank/DDBJ whole genome shotgun (WGS) entry which is preliminary data.</text>
</comment>
<dbReference type="PROSITE" id="PS01124">
    <property type="entry name" value="HTH_ARAC_FAMILY_2"/>
    <property type="match status" value="1"/>
</dbReference>
<dbReference type="GO" id="GO:0003700">
    <property type="term" value="F:DNA-binding transcription factor activity"/>
    <property type="evidence" value="ECO:0007669"/>
    <property type="project" value="InterPro"/>
</dbReference>
<dbReference type="SUPFAM" id="SSF46689">
    <property type="entry name" value="Homeodomain-like"/>
    <property type="match status" value="2"/>
</dbReference>
<keyword evidence="3" id="KW-0804">Transcription</keyword>
<evidence type="ECO:0000259" key="4">
    <source>
        <dbReference type="PROSITE" id="PS01124"/>
    </source>
</evidence>
<dbReference type="AlphaFoldDB" id="A0A2T5E3V1"/>
<evidence type="ECO:0000256" key="1">
    <source>
        <dbReference type="ARBA" id="ARBA00023015"/>
    </source>
</evidence>
<dbReference type="InterPro" id="IPR009057">
    <property type="entry name" value="Homeodomain-like_sf"/>
</dbReference>
<dbReference type="PROSITE" id="PS00041">
    <property type="entry name" value="HTH_ARAC_FAMILY_1"/>
    <property type="match status" value="1"/>
</dbReference>
<dbReference type="Pfam" id="PF12833">
    <property type="entry name" value="HTH_18"/>
    <property type="match status" value="1"/>
</dbReference>
<sequence length="322" mass="36565">MVFMKQLTLTALAFPGGPATSITGPIEVLTTAAYLAGIAPPEINIVTHDNNPVIAYGGITLTPTVKIEIIKSTDILLIGSLGEPDSDLTACSEKALKWLEDFADTDIPIISIGTGSFALAQANLLSKRNATTHWRYANLFRDMYPDTKLHVERKVTCDGNYYCTSCTNGYNDVMLLVVEQLFGLSVRDRCQQHIFGNTDKVQQQSLAQFLPYRQHSDALIHQLQDWMHNHHSLQFSVFELSERIHLSESQMKRRFKLATGQTPIQYIQQIRLSAAKDKLETTKQTVEEVSRVVGYEDVRYFRELFKKFVGMTPLEYRKRYQH</sequence>
<keyword evidence="1" id="KW-0805">Transcription regulation</keyword>
<dbReference type="Pfam" id="PF01965">
    <property type="entry name" value="DJ-1_PfpI"/>
    <property type="match status" value="1"/>
</dbReference>